<name>A0A7M5WVJ4_9CNID</name>
<protein>
    <submittedName>
        <fullName evidence="1">Uncharacterized protein</fullName>
    </submittedName>
</protein>
<dbReference type="Proteomes" id="UP000594262">
    <property type="component" value="Unplaced"/>
</dbReference>
<keyword evidence="2" id="KW-1185">Reference proteome</keyword>
<reference evidence="1" key="1">
    <citation type="submission" date="2021-01" db="UniProtKB">
        <authorList>
            <consortium name="EnsemblMetazoa"/>
        </authorList>
    </citation>
    <scope>IDENTIFICATION</scope>
</reference>
<dbReference type="GeneID" id="136802486"/>
<sequence>MIWIRKVDSLLYWFKNHFPIILFMTALLQVVKASNVYQLIAKDKTLASERPFTRRLSKFGIQCISMCDHSPVCLSYAFNGQTCYLYDVMFKTTNGEHRALKDQTGTVYHSTVADSCETWHQLGKRRNGFYYVGSEVNGQQRKAEIYCYLNQEVFTTVPPTITTIASQNNMENMLTTTPPTTTLAPTTLVPTTLVLTTLAPTTPSLIIFRMKISITFYCNNINFIRWACYPYGVVRCNVGNRQENQDIEIWNVQKANRISIGGKREVFIKEKYHQFQEYLEFTESSDKVTFTGHIKDYHPIASDKTIAEITGNSFQANDIYNTLKTEQFLNSRSYVKISVIFERA</sequence>
<organism evidence="1 2">
    <name type="scientific">Clytia hemisphaerica</name>
    <dbReference type="NCBI Taxonomy" id="252671"/>
    <lineage>
        <taxon>Eukaryota</taxon>
        <taxon>Metazoa</taxon>
        <taxon>Cnidaria</taxon>
        <taxon>Hydrozoa</taxon>
        <taxon>Hydroidolina</taxon>
        <taxon>Leptothecata</taxon>
        <taxon>Obeliida</taxon>
        <taxon>Clytiidae</taxon>
        <taxon>Clytia</taxon>
    </lineage>
</organism>
<evidence type="ECO:0000313" key="2">
    <source>
        <dbReference type="Proteomes" id="UP000594262"/>
    </source>
</evidence>
<evidence type="ECO:0000313" key="1">
    <source>
        <dbReference type="EnsemblMetazoa" id="CLYHEMP013753.1"/>
    </source>
</evidence>
<dbReference type="EnsemblMetazoa" id="CLYHEMT013753.1">
    <property type="protein sequence ID" value="CLYHEMP013753.1"/>
    <property type="gene ID" value="CLYHEMG013753"/>
</dbReference>
<accession>A0A7M5WVJ4</accession>
<dbReference type="AlphaFoldDB" id="A0A7M5WVJ4"/>
<dbReference type="RefSeq" id="XP_066915316.1">
    <property type="nucleotide sequence ID" value="XM_067059215.1"/>
</dbReference>
<proteinExistence type="predicted"/>